<evidence type="ECO:0000256" key="1">
    <source>
        <dbReference type="SAM" id="MobiDB-lite"/>
    </source>
</evidence>
<accession>A0A4U0XJT9</accession>
<evidence type="ECO:0000313" key="2">
    <source>
        <dbReference type="EMBL" id="TKA75653.1"/>
    </source>
</evidence>
<sequence length="216" mass="23059">MTPAIRPRPSTWILRFKHHRTTILLHVDPLQKLSSVRAELLKAVRQTCPHGTLNGHTVPDDEGDVLLARPVDSDDLSLGWQALEREDEVEKAVKEDAKGKGKAAVGSSANKAGKDKLTACPQGVGLQDGGVVAFKFRSELDAVARDKDEGIEVEEDDEDRLDGETLVGAGGPPEKWDVVVPTLEETYGDALPLAGDGAEGEGGEELLSFPPPATLG</sequence>
<dbReference type="OrthoDB" id="5376498at2759"/>
<organism evidence="2 3">
    <name type="scientific">Friedmanniomyces simplex</name>
    <dbReference type="NCBI Taxonomy" id="329884"/>
    <lineage>
        <taxon>Eukaryota</taxon>
        <taxon>Fungi</taxon>
        <taxon>Dikarya</taxon>
        <taxon>Ascomycota</taxon>
        <taxon>Pezizomycotina</taxon>
        <taxon>Dothideomycetes</taxon>
        <taxon>Dothideomycetidae</taxon>
        <taxon>Mycosphaerellales</taxon>
        <taxon>Teratosphaeriaceae</taxon>
        <taxon>Friedmanniomyces</taxon>
    </lineage>
</organism>
<comment type="caution">
    <text evidence="2">The sequence shown here is derived from an EMBL/GenBank/DDBJ whole genome shotgun (WGS) entry which is preliminary data.</text>
</comment>
<feature type="region of interest" description="Disordered" evidence="1">
    <location>
        <begin position="189"/>
        <end position="216"/>
    </location>
</feature>
<gene>
    <name evidence="2" type="ORF">B0A55_05005</name>
</gene>
<protein>
    <submittedName>
        <fullName evidence="2">Uncharacterized protein</fullName>
    </submittedName>
</protein>
<dbReference type="AlphaFoldDB" id="A0A4U0XJT9"/>
<feature type="compositionally biased region" description="Acidic residues" evidence="1">
    <location>
        <begin position="151"/>
        <end position="161"/>
    </location>
</feature>
<reference evidence="2 3" key="1">
    <citation type="submission" date="2017-03" db="EMBL/GenBank/DDBJ databases">
        <title>Genomes of endolithic fungi from Antarctica.</title>
        <authorList>
            <person name="Coleine C."/>
            <person name="Masonjones S."/>
            <person name="Stajich J.E."/>
        </authorList>
    </citation>
    <scope>NUCLEOTIDE SEQUENCE [LARGE SCALE GENOMIC DNA]</scope>
    <source>
        <strain evidence="2 3">CCFEE 5184</strain>
    </source>
</reference>
<dbReference type="Proteomes" id="UP000309340">
    <property type="component" value="Unassembled WGS sequence"/>
</dbReference>
<name>A0A4U0XJT9_9PEZI</name>
<proteinExistence type="predicted"/>
<keyword evidence="3" id="KW-1185">Reference proteome</keyword>
<evidence type="ECO:0000313" key="3">
    <source>
        <dbReference type="Proteomes" id="UP000309340"/>
    </source>
</evidence>
<feature type="region of interest" description="Disordered" evidence="1">
    <location>
        <begin position="150"/>
        <end position="176"/>
    </location>
</feature>
<dbReference type="STRING" id="329884.A0A4U0XJT9"/>
<dbReference type="EMBL" id="NAJQ01000186">
    <property type="protein sequence ID" value="TKA75653.1"/>
    <property type="molecule type" value="Genomic_DNA"/>
</dbReference>